<name>S7UF97_DESML</name>
<dbReference type="Pfam" id="PF13193">
    <property type="entry name" value="AMP-binding_C"/>
    <property type="match status" value="1"/>
</dbReference>
<feature type="domain" description="AMP-dependent synthetase/ligase" evidence="1">
    <location>
        <begin position="32"/>
        <end position="404"/>
    </location>
</feature>
<dbReference type="STRING" id="897.B2D07_19755"/>
<accession>S7UF97</accession>
<comment type="caution">
    <text evidence="3">The sequence shown here is derived from an EMBL/GenBank/DDBJ whole genome shotgun (WGS) entry which is preliminary data.</text>
</comment>
<dbReference type="Gene3D" id="3.30.300.30">
    <property type="match status" value="1"/>
</dbReference>
<dbReference type="InterPro" id="IPR000873">
    <property type="entry name" value="AMP-dep_synth/lig_dom"/>
</dbReference>
<evidence type="ECO:0000313" key="3">
    <source>
        <dbReference type="EMBL" id="EPR32484.1"/>
    </source>
</evidence>
<dbReference type="RefSeq" id="WP_020878804.1">
    <property type="nucleotide sequence ID" value="NZ_ATHJ01000139.1"/>
</dbReference>
<dbReference type="GO" id="GO:0016878">
    <property type="term" value="F:acid-thiol ligase activity"/>
    <property type="evidence" value="ECO:0007669"/>
    <property type="project" value="UniProtKB-ARBA"/>
</dbReference>
<feature type="domain" description="AMP-binding enzyme C-terminal" evidence="2">
    <location>
        <begin position="455"/>
        <end position="532"/>
    </location>
</feature>
<dbReference type="InterPro" id="IPR042099">
    <property type="entry name" value="ANL_N_sf"/>
</dbReference>
<organism evidence="3 4">
    <name type="scientific">Desulfococcus multivorans DSM 2059</name>
    <dbReference type="NCBI Taxonomy" id="1121405"/>
    <lineage>
        <taxon>Bacteria</taxon>
        <taxon>Pseudomonadati</taxon>
        <taxon>Thermodesulfobacteriota</taxon>
        <taxon>Desulfobacteria</taxon>
        <taxon>Desulfobacterales</taxon>
        <taxon>Desulfococcaceae</taxon>
        <taxon>Desulfococcus</taxon>
    </lineage>
</organism>
<keyword evidence="3" id="KW-0436">Ligase</keyword>
<proteinExistence type="predicted"/>
<dbReference type="EMBL" id="ATHJ01000139">
    <property type="protein sequence ID" value="EPR32484.1"/>
    <property type="molecule type" value="Genomic_DNA"/>
</dbReference>
<dbReference type="PANTHER" id="PTHR43767:SF1">
    <property type="entry name" value="NONRIBOSOMAL PEPTIDE SYNTHASE PES1 (EUROFUNG)-RELATED"/>
    <property type="match status" value="1"/>
</dbReference>
<dbReference type="OrthoDB" id="9803968at2"/>
<dbReference type="Pfam" id="PF00501">
    <property type="entry name" value="AMP-binding"/>
    <property type="match status" value="1"/>
</dbReference>
<dbReference type="PANTHER" id="PTHR43767">
    <property type="entry name" value="LONG-CHAIN-FATTY-ACID--COA LIGASE"/>
    <property type="match status" value="1"/>
</dbReference>
<dbReference type="Proteomes" id="UP000014977">
    <property type="component" value="Unassembled WGS sequence"/>
</dbReference>
<dbReference type="Gene3D" id="3.40.50.12780">
    <property type="entry name" value="N-terminal domain of ligase-like"/>
    <property type="match status" value="1"/>
</dbReference>
<sequence length="548" mass="60576">MDGHVSYPPEFADEYRKKGYWLDKTITEVMDESFERFASNPLLISAQSGRVFTYREFGALSTRLALHLKALGLKLYDRVILQVPNQPEVLLAYLAVMKAGGIPIMALPPHQEAEIGYFARHSDAVGLVIPSIFSKTDKQQMAANIMKAAASLKLVLVTGGEPREGFHALDQLLADPIEERVDAETLPRANPDAPAVLQLSGGTTGVPKLIPRTHNDYVYNFLCNADISRLSRENIMLVAIPQEHNFALACPGFMGLVSRGGCEILSSVPSPEAAMKTIQEHRVTHWTAVPAMIIGMLNHPDRDKYDLSSLQLILTGGSKLNPEVAYRIRPELGCDVQQVLGMAEGPLFWTRLDDPEEVRFTTQGRPQSPGDEFKIVEPATGEEVAPGALGELWCRGPHTIRGYYRAAEHNAKAFSPDGYYKSGDLVRLHPTGNIVVEGRIKDCINRGGEKISAEEIENHILADPRIDNCACVSMPDPVLGERVCAFVVLKPGRELTLPELNHFLLEERRIAKFKLPERLELLGAMPLTNVGKLNKVALRQMVAEKLQN</sequence>
<dbReference type="InterPro" id="IPR045851">
    <property type="entry name" value="AMP-bd_C_sf"/>
</dbReference>
<evidence type="ECO:0000259" key="2">
    <source>
        <dbReference type="Pfam" id="PF13193"/>
    </source>
</evidence>
<dbReference type="AlphaFoldDB" id="S7UF97"/>
<dbReference type="eggNOG" id="COG1021">
    <property type="taxonomic scope" value="Bacteria"/>
</dbReference>
<protein>
    <submittedName>
        <fullName evidence="3">AMP-dependent synthetase and ligase</fullName>
    </submittedName>
</protein>
<dbReference type="InterPro" id="IPR025110">
    <property type="entry name" value="AMP-bd_C"/>
</dbReference>
<keyword evidence="4" id="KW-1185">Reference proteome</keyword>
<reference evidence="3 4" key="1">
    <citation type="journal article" date="2013" name="Genome Announc.">
        <title>Draft genome sequences for three mercury-methylating, sulfate-reducing bacteria.</title>
        <authorList>
            <person name="Brown S.D."/>
            <person name="Hurt R.A.Jr."/>
            <person name="Gilmour C.C."/>
            <person name="Elias D.A."/>
        </authorList>
    </citation>
    <scope>NUCLEOTIDE SEQUENCE [LARGE SCALE GENOMIC DNA]</scope>
    <source>
        <strain evidence="3 4">DSM 2059</strain>
    </source>
</reference>
<evidence type="ECO:0000259" key="1">
    <source>
        <dbReference type="Pfam" id="PF00501"/>
    </source>
</evidence>
<dbReference type="SUPFAM" id="SSF56801">
    <property type="entry name" value="Acetyl-CoA synthetase-like"/>
    <property type="match status" value="1"/>
</dbReference>
<dbReference type="PATRIC" id="fig|1121405.3.peg.4265"/>
<dbReference type="PROSITE" id="PS00455">
    <property type="entry name" value="AMP_BINDING"/>
    <property type="match status" value="1"/>
</dbReference>
<gene>
    <name evidence="3" type="ORF">dsmv_3635</name>
</gene>
<evidence type="ECO:0000313" key="4">
    <source>
        <dbReference type="Proteomes" id="UP000014977"/>
    </source>
</evidence>
<dbReference type="InterPro" id="IPR020845">
    <property type="entry name" value="AMP-binding_CS"/>
</dbReference>
<dbReference type="InterPro" id="IPR050237">
    <property type="entry name" value="ATP-dep_AMP-bd_enzyme"/>
</dbReference>